<dbReference type="AlphaFoldDB" id="A0A183UB80"/>
<gene>
    <name evidence="2" type="ORF">TCNE_LOCUS5750</name>
</gene>
<name>A0A183UB80_TOXCA</name>
<evidence type="ECO:0000313" key="4">
    <source>
        <dbReference type="WBParaSite" id="TCNE_0000575001-mRNA-1"/>
    </source>
</evidence>
<evidence type="ECO:0000256" key="1">
    <source>
        <dbReference type="SAM" id="Phobius"/>
    </source>
</evidence>
<dbReference type="WBParaSite" id="TCNE_0000575001-mRNA-1">
    <property type="protein sequence ID" value="TCNE_0000575001-mRNA-1"/>
    <property type="gene ID" value="TCNE_0000575001"/>
</dbReference>
<evidence type="ECO:0000313" key="2">
    <source>
        <dbReference type="EMBL" id="VDM36977.1"/>
    </source>
</evidence>
<proteinExistence type="predicted"/>
<sequence>MADPSTFLRFPHIFKALQSVNAVVLTICLGSASSVPGNGVVWFIVVSSLIVSVIATVIFAIGVQDQFINSITNASMSWDIFMFMLLHLALYAIPTFLLYDKAQVVQRDSFDSLIVRSQDPFQETSYQSQA</sequence>
<keyword evidence="1" id="KW-0472">Membrane</keyword>
<organism evidence="3 4">
    <name type="scientific">Toxocara canis</name>
    <name type="common">Canine roundworm</name>
    <dbReference type="NCBI Taxonomy" id="6265"/>
    <lineage>
        <taxon>Eukaryota</taxon>
        <taxon>Metazoa</taxon>
        <taxon>Ecdysozoa</taxon>
        <taxon>Nematoda</taxon>
        <taxon>Chromadorea</taxon>
        <taxon>Rhabditida</taxon>
        <taxon>Spirurina</taxon>
        <taxon>Ascaridomorpha</taxon>
        <taxon>Ascaridoidea</taxon>
        <taxon>Toxocaridae</taxon>
        <taxon>Toxocara</taxon>
    </lineage>
</organism>
<feature type="transmembrane region" description="Helical" evidence="1">
    <location>
        <begin position="39"/>
        <end position="60"/>
    </location>
</feature>
<dbReference type="EMBL" id="UYWY01019388">
    <property type="protein sequence ID" value="VDM36977.1"/>
    <property type="molecule type" value="Genomic_DNA"/>
</dbReference>
<feature type="transmembrane region" description="Helical" evidence="1">
    <location>
        <begin position="12"/>
        <end position="32"/>
    </location>
</feature>
<accession>A0A183UB80</accession>
<reference evidence="4" key="1">
    <citation type="submission" date="2016-06" db="UniProtKB">
        <authorList>
            <consortium name="WormBaseParasite"/>
        </authorList>
    </citation>
    <scope>IDENTIFICATION</scope>
</reference>
<protein>
    <submittedName>
        <fullName evidence="4">AA_permease domain-containing protein</fullName>
    </submittedName>
</protein>
<keyword evidence="1" id="KW-0812">Transmembrane</keyword>
<dbReference type="Proteomes" id="UP000050794">
    <property type="component" value="Unassembled WGS sequence"/>
</dbReference>
<evidence type="ECO:0000313" key="3">
    <source>
        <dbReference type="Proteomes" id="UP000050794"/>
    </source>
</evidence>
<reference evidence="2 3" key="2">
    <citation type="submission" date="2018-11" db="EMBL/GenBank/DDBJ databases">
        <authorList>
            <consortium name="Pathogen Informatics"/>
        </authorList>
    </citation>
    <scope>NUCLEOTIDE SEQUENCE [LARGE SCALE GENOMIC DNA]</scope>
</reference>
<keyword evidence="1" id="KW-1133">Transmembrane helix</keyword>
<keyword evidence="3" id="KW-1185">Reference proteome</keyword>
<feature type="transmembrane region" description="Helical" evidence="1">
    <location>
        <begin position="80"/>
        <end position="99"/>
    </location>
</feature>